<dbReference type="InterPro" id="IPR013320">
    <property type="entry name" value="ConA-like_dom_sf"/>
</dbReference>
<dbReference type="EMBL" id="CAUJNA010003235">
    <property type="protein sequence ID" value="CAJ1396522.1"/>
    <property type="molecule type" value="Genomic_DNA"/>
</dbReference>
<dbReference type="Pfam" id="PF07699">
    <property type="entry name" value="Ephrin_rec_like"/>
    <property type="match status" value="1"/>
</dbReference>
<feature type="chain" id="PRO_5041268377" description="Tyrosine-protein kinase ephrin type A/B receptor-like domain-containing protein" evidence="2">
    <location>
        <begin position="22"/>
        <end position="1615"/>
    </location>
</feature>
<feature type="transmembrane region" description="Helical" evidence="1">
    <location>
        <begin position="1297"/>
        <end position="1317"/>
    </location>
</feature>
<feature type="transmembrane region" description="Helical" evidence="1">
    <location>
        <begin position="1162"/>
        <end position="1180"/>
    </location>
</feature>
<gene>
    <name evidence="4" type="ORF">EVOR1521_LOCUS20744</name>
</gene>
<dbReference type="PANTHER" id="PTHR46967">
    <property type="entry name" value="INSULIN-LIKE GROWTH FACTOR BINDING PROTEIN,N-TERMINAL"/>
    <property type="match status" value="1"/>
</dbReference>
<dbReference type="InterPro" id="IPR035897">
    <property type="entry name" value="Toll_tir_struct_dom_sf"/>
</dbReference>
<feature type="transmembrane region" description="Helical" evidence="1">
    <location>
        <begin position="1130"/>
        <end position="1150"/>
    </location>
</feature>
<reference evidence="4" key="1">
    <citation type="submission" date="2023-08" db="EMBL/GenBank/DDBJ databases">
        <authorList>
            <person name="Chen Y."/>
            <person name="Shah S."/>
            <person name="Dougan E. K."/>
            <person name="Thang M."/>
            <person name="Chan C."/>
        </authorList>
    </citation>
    <scope>NUCLEOTIDE SEQUENCE</scope>
</reference>
<dbReference type="InterPro" id="IPR009030">
    <property type="entry name" value="Growth_fac_rcpt_cys_sf"/>
</dbReference>
<protein>
    <recommendedName>
        <fullName evidence="3">Tyrosine-protein kinase ephrin type A/B receptor-like domain-containing protein</fullName>
    </recommendedName>
</protein>
<feature type="transmembrane region" description="Helical" evidence="1">
    <location>
        <begin position="1329"/>
        <end position="1348"/>
    </location>
</feature>
<dbReference type="Pfam" id="PF13385">
    <property type="entry name" value="Laminin_G_3"/>
    <property type="match status" value="1"/>
</dbReference>
<dbReference type="SUPFAM" id="SSF57184">
    <property type="entry name" value="Growth factor receptor domain"/>
    <property type="match status" value="1"/>
</dbReference>
<sequence length="1615" mass="178334">MAWPSHAQAFWLLATLFSARAEIFTGAFGWALQFDGLDDFVMLQPELPGPPCTVEFWVQPTKLTDGLGQELVRFTQNGVLLSRHSPIGGRVLLSLEYLGSQVWLYGRTIDNVKAPASAGDMFHYAMVLTEEEAVFYVNGEESTRFAISSADVKALWEPDAAFPWILGARVQEIGGEWRTDDRPFGGIMDEMRWWNMSRSQQEIHDTMFQSNLQGEPNLVHSWSFDDPQQSGVAAGFIPGSGNRFRSPRWVPSPFRGFGAPVVVQASLGGWKTLEICATFHAALNEVQDAHCTLPTLTGGRLKVAGAETLLRLTARASQLCGEALFLPEVPGFEKAIFHVQATDLSGRVLTTTGELHLEVDVNHAPVAGKARAVKTDGKSSYALLGYSPTPSEFTLSLWIKPEVLTEDSYIISRHLVTGDNILMFGLWQFRYFFSLRCRRSCNGGQLANHAAFMPEEEDDQLVFETGLTAKQIRDARIEAHHVGLTLRCLTRGSAEEPAKALLVMYRNGQMIYRNYIATCPDDEADYPELSFTPWELGSEFDGGQWDEDLQMAVTPSNFLRATFDDVRLFNAFLSEQEMADLVSNPSSVRPQALMLHYTFDADDQDACTVRRLMNSSAACFDFNEDNRRVDEAALARFPLNSWIGSEPAHVPSPFPIAGAVVRCAMPEKSCAEVQLHGSDADGDTLDFRLRTAYPANASLVGQTLRFCDALGGRRDVEIHYDTCDSHGACASEATGFGLLILHIFPLGPQLVAFQYLPMPHQLRLVFNQATNQPSPTAVREQLVQVSGLDKADVLDVTWEGVEGKAVRLLVRPSVRIREDAKVTLSEAGNLRDAQATSFPAFGDGLLEILQCAPGTTLSPGQVTCQGCGPGQYLDQEQCRPCRPGTFALQSVEICETCPRGRWQSAWGASGCVACAESIRNATTLELGATSDSLCRCPQSTFLIKRTTAACEACTSGLHCPGGNEPPLQAAGYFAHEVLFEDAALSAVRLVACAPLRCPQRALGTCPERQTGLACSRCEAGYQWRTKSCEECTLEGNLAPIGLLVCAVQLIIGLIWRMVGPMGEKTFFNSDIATIAALVNILANVLQALGAVAELPLRFENSMPIFEALKVASLSVEVLAPECAFRGGPEMLYVGSLSVLPCMLLAMLVAAKIRQCLRCQVNWSYIFSCQGTLVLLMYLSAARLAALPWQCAQNPDGSSSVMAFRAVLCWESRSHFLMLMGSLGALILFTVTPLAAIFWAVWVYPSRLQRPGGIHFMVRWRFAFGRFSAKSYSYSVVFMLRNLAVALVPVLLVNIPQLNVLLLNLTLTLGMAIQVRLFPWRTYTPNLIDAAGSIFVCGLLNTCMALLYLEPDVFVFLQHWITAQFVFMAVVMGCILIGHFLAICSSRKFYHIFLSHHKASAACLARWFKVCMTDEASLNIFLDSDDLNLDLLFNTVTQNTRNLVVLLTKDALLRPWCVGEIVCAFNAGVNVVCMQCNDFLPGNGAKILQQLQQVWKESEKNVLANYGIPMYSIAKALDQLENTPTIRLDRASSEERQMDVMMQTLDRCQLNRMKLMLSGADRACRAALRGTLRPRSGDARVVIISSWQYEARTCSFLVRRKLMGFAQLFVEVLQEK</sequence>
<feature type="transmembrane region" description="Helical" evidence="1">
    <location>
        <begin position="1037"/>
        <end position="1059"/>
    </location>
</feature>
<evidence type="ECO:0000313" key="4">
    <source>
        <dbReference type="EMBL" id="CAJ1396522.1"/>
    </source>
</evidence>
<dbReference type="SUPFAM" id="SSF52200">
    <property type="entry name" value="Toll/Interleukin receptor TIR domain"/>
    <property type="match status" value="1"/>
</dbReference>
<evidence type="ECO:0000259" key="3">
    <source>
        <dbReference type="Pfam" id="PF07699"/>
    </source>
</evidence>
<feature type="transmembrane region" description="Helical" evidence="1">
    <location>
        <begin position="1270"/>
        <end position="1291"/>
    </location>
</feature>
<accession>A0AA36IZU0</accession>
<keyword evidence="5" id="KW-1185">Reference proteome</keyword>
<dbReference type="PANTHER" id="PTHR46967:SF1">
    <property type="entry name" value="KERATIN-ASSOCIATED PROTEIN 16-1-LIKE"/>
    <property type="match status" value="1"/>
</dbReference>
<feature type="signal peptide" evidence="2">
    <location>
        <begin position="1"/>
        <end position="21"/>
    </location>
</feature>
<keyword evidence="1" id="KW-1133">Transmembrane helix</keyword>
<dbReference type="Proteomes" id="UP001178507">
    <property type="component" value="Unassembled WGS sequence"/>
</dbReference>
<dbReference type="InterPro" id="IPR011641">
    <property type="entry name" value="Tyr-kin_ephrin_A/B_rcpt-like"/>
</dbReference>
<feature type="transmembrane region" description="Helical" evidence="1">
    <location>
        <begin position="1071"/>
        <end position="1092"/>
    </location>
</feature>
<proteinExistence type="predicted"/>
<keyword evidence="1" id="KW-0812">Transmembrane</keyword>
<dbReference type="SUPFAM" id="SSF49899">
    <property type="entry name" value="Concanavalin A-like lectins/glucanases"/>
    <property type="match status" value="2"/>
</dbReference>
<keyword evidence="2" id="KW-0732">Signal</keyword>
<name>A0AA36IZU0_9DINO</name>
<dbReference type="Gene3D" id="2.60.120.200">
    <property type="match status" value="2"/>
</dbReference>
<keyword evidence="1" id="KW-0472">Membrane</keyword>
<evidence type="ECO:0000256" key="1">
    <source>
        <dbReference type="SAM" id="Phobius"/>
    </source>
</evidence>
<feature type="domain" description="Tyrosine-protein kinase ephrin type A/B receptor-like" evidence="3">
    <location>
        <begin position="884"/>
        <end position="934"/>
    </location>
</feature>
<evidence type="ECO:0000313" key="5">
    <source>
        <dbReference type="Proteomes" id="UP001178507"/>
    </source>
</evidence>
<dbReference type="SMART" id="SM01411">
    <property type="entry name" value="Ephrin_rec_like"/>
    <property type="match status" value="1"/>
</dbReference>
<comment type="caution">
    <text evidence="4">The sequence shown here is derived from an EMBL/GenBank/DDBJ whole genome shotgun (WGS) entry which is preliminary data.</text>
</comment>
<dbReference type="CDD" id="cd00185">
    <property type="entry name" value="TNFRSF"/>
    <property type="match status" value="1"/>
</dbReference>
<feature type="transmembrane region" description="Helical" evidence="1">
    <location>
        <begin position="1360"/>
        <end position="1383"/>
    </location>
</feature>
<feature type="transmembrane region" description="Helical" evidence="1">
    <location>
        <begin position="1215"/>
        <end position="1243"/>
    </location>
</feature>
<evidence type="ECO:0000256" key="2">
    <source>
        <dbReference type="SAM" id="SignalP"/>
    </source>
</evidence>
<feature type="non-terminal residue" evidence="4">
    <location>
        <position position="1"/>
    </location>
</feature>
<organism evidence="4 5">
    <name type="scientific">Effrenium voratum</name>
    <dbReference type="NCBI Taxonomy" id="2562239"/>
    <lineage>
        <taxon>Eukaryota</taxon>
        <taxon>Sar</taxon>
        <taxon>Alveolata</taxon>
        <taxon>Dinophyceae</taxon>
        <taxon>Suessiales</taxon>
        <taxon>Symbiodiniaceae</taxon>
        <taxon>Effrenium</taxon>
    </lineage>
</organism>